<sequence length="248" mass="25500">MNEQNSQQPQQPWHGQPPGYGPSAPQGWRPGMPPTPPVKKKNWFVRHKILTGLIAILLLGGFATAVSGGGGSNSSSDDSSSASEPVANSSDAGSSDASGASSAPSASTTKAAPAAPKGPGIGTPVRDGKFEFTVTKVRTGVASVGDSSFGTKAQGQFVLITVTVKNIGDVPQSMFDSNQKVTDNQGRQFAPSSEAAIYMGDDNIIFKEINPGNQLTGVLVYDMPKGAVPVSIELHDSAFSGGTKVALK</sequence>
<name>A0A967B4B3_9MICO</name>
<feature type="transmembrane region" description="Helical" evidence="3">
    <location>
        <begin position="49"/>
        <end position="70"/>
    </location>
</feature>
<protein>
    <submittedName>
        <fullName evidence="5">DUF4352 domain-containing protein</fullName>
    </submittedName>
</protein>
<evidence type="ECO:0000256" key="1">
    <source>
        <dbReference type="ARBA" id="ARBA00022729"/>
    </source>
</evidence>
<keyword evidence="6" id="KW-1185">Reference proteome</keyword>
<organism evidence="5 6">
    <name type="scientific">Metallococcus carri</name>
    <dbReference type="NCBI Taxonomy" id="1656884"/>
    <lineage>
        <taxon>Bacteria</taxon>
        <taxon>Bacillati</taxon>
        <taxon>Actinomycetota</taxon>
        <taxon>Actinomycetes</taxon>
        <taxon>Micrococcales</taxon>
        <taxon>Dermacoccaceae</taxon>
        <taxon>Metallococcus</taxon>
    </lineage>
</organism>
<dbReference type="AlphaFoldDB" id="A0A967B4B3"/>
<keyword evidence="3" id="KW-0472">Membrane</keyword>
<gene>
    <name evidence="5" type="ORF">G9U51_15170</name>
</gene>
<feature type="region of interest" description="Disordered" evidence="2">
    <location>
        <begin position="1"/>
        <end position="36"/>
    </location>
</feature>
<dbReference type="Pfam" id="PF11611">
    <property type="entry name" value="DUF4352"/>
    <property type="match status" value="1"/>
</dbReference>
<dbReference type="EMBL" id="JAAOIV010000012">
    <property type="protein sequence ID" value="NHN57110.1"/>
    <property type="molecule type" value="Genomic_DNA"/>
</dbReference>
<feature type="compositionally biased region" description="Low complexity" evidence="2">
    <location>
        <begin position="7"/>
        <end position="17"/>
    </location>
</feature>
<feature type="compositionally biased region" description="Low complexity" evidence="2">
    <location>
        <begin position="73"/>
        <end position="118"/>
    </location>
</feature>
<evidence type="ECO:0000256" key="2">
    <source>
        <dbReference type="SAM" id="MobiDB-lite"/>
    </source>
</evidence>
<feature type="region of interest" description="Disordered" evidence="2">
    <location>
        <begin position="68"/>
        <end position="126"/>
    </location>
</feature>
<keyword evidence="3" id="KW-0812">Transmembrane</keyword>
<dbReference type="InterPro" id="IPR029050">
    <property type="entry name" value="Immunoprotect_excell_Ig-like"/>
</dbReference>
<dbReference type="Gene3D" id="2.60.40.1240">
    <property type="match status" value="1"/>
</dbReference>
<keyword evidence="3" id="KW-1133">Transmembrane helix</keyword>
<dbReference type="InterPro" id="IPR029051">
    <property type="entry name" value="DUF4352"/>
</dbReference>
<dbReference type="RefSeq" id="WP_166198039.1">
    <property type="nucleotide sequence ID" value="NZ_JAAOIV010000012.1"/>
</dbReference>
<evidence type="ECO:0000313" key="6">
    <source>
        <dbReference type="Proteomes" id="UP000744769"/>
    </source>
</evidence>
<dbReference type="Proteomes" id="UP000744769">
    <property type="component" value="Unassembled WGS sequence"/>
</dbReference>
<evidence type="ECO:0000259" key="4">
    <source>
        <dbReference type="Pfam" id="PF11611"/>
    </source>
</evidence>
<feature type="domain" description="DUF4352" evidence="4">
    <location>
        <begin position="120"/>
        <end position="242"/>
    </location>
</feature>
<evidence type="ECO:0000313" key="5">
    <source>
        <dbReference type="EMBL" id="NHN57110.1"/>
    </source>
</evidence>
<evidence type="ECO:0000256" key="3">
    <source>
        <dbReference type="SAM" id="Phobius"/>
    </source>
</evidence>
<keyword evidence="1" id="KW-0732">Signal</keyword>
<proteinExistence type="predicted"/>
<reference evidence="5" key="1">
    <citation type="submission" date="2020-03" db="EMBL/GenBank/DDBJ databases">
        <title>Draft sequencing of Calidifontibacter sp. DB0510.</title>
        <authorList>
            <person name="Kim D.-U."/>
        </authorList>
    </citation>
    <scope>NUCLEOTIDE SEQUENCE</scope>
    <source>
        <strain evidence="5">DB0510</strain>
    </source>
</reference>
<accession>A0A967B4B3</accession>
<comment type="caution">
    <text evidence="5">The sequence shown here is derived from an EMBL/GenBank/DDBJ whole genome shotgun (WGS) entry which is preliminary data.</text>
</comment>